<proteinExistence type="predicted"/>
<feature type="transmembrane region" description="Helical" evidence="6">
    <location>
        <begin position="1726"/>
        <end position="1745"/>
    </location>
</feature>
<dbReference type="PANTHER" id="PTHR32305:SF15">
    <property type="entry name" value="PROTEIN RHSA-RELATED"/>
    <property type="match status" value="1"/>
</dbReference>
<dbReference type="InterPro" id="IPR022385">
    <property type="entry name" value="Rhs_assc_core"/>
</dbReference>
<evidence type="ECO:0000259" key="7">
    <source>
        <dbReference type="Pfam" id="PF25023"/>
    </source>
</evidence>
<dbReference type="InterPro" id="IPR050708">
    <property type="entry name" value="T6SS_VgrG/RHS"/>
</dbReference>
<reference evidence="8 9" key="1">
    <citation type="submission" date="2017-07" db="EMBL/GenBank/DDBJ databases">
        <title>Leptospira spp. isolated from tropical soils.</title>
        <authorList>
            <person name="Thibeaux R."/>
            <person name="Iraola G."/>
            <person name="Ferres I."/>
            <person name="Bierque E."/>
            <person name="Girault D."/>
            <person name="Soupe-Gilbert M.-E."/>
            <person name="Picardeau M."/>
            <person name="Goarant C."/>
        </authorList>
    </citation>
    <scope>NUCLEOTIDE SEQUENCE [LARGE SCALE GENOMIC DNA]</scope>
    <source>
        <strain evidence="8 9">ATI7-C-A2</strain>
    </source>
</reference>
<evidence type="ECO:0000313" key="8">
    <source>
        <dbReference type="EMBL" id="PKA15872.1"/>
    </source>
</evidence>
<evidence type="ECO:0000256" key="6">
    <source>
        <dbReference type="SAM" id="Phobius"/>
    </source>
</evidence>
<dbReference type="NCBIfam" id="TIGR03696">
    <property type="entry name" value="Rhs_assc_core"/>
    <property type="match status" value="1"/>
</dbReference>
<evidence type="ECO:0000256" key="1">
    <source>
        <dbReference type="ARBA" id="ARBA00004613"/>
    </source>
</evidence>
<keyword evidence="9" id="KW-1185">Reference proteome</keyword>
<keyword evidence="6" id="KW-1133">Transmembrane helix</keyword>
<feature type="domain" description="Teneurin-like YD-shell" evidence="7">
    <location>
        <begin position="1496"/>
        <end position="1627"/>
    </location>
</feature>
<keyword evidence="3" id="KW-0732">Signal</keyword>
<gene>
    <name evidence="8" type="ORF">CH363_10155</name>
</gene>
<keyword evidence="2" id="KW-0964">Secreted</keyword>
<accession>A0ABX4PJA4</accession>
<dbReference type="EMBL" id="NPEI01000005">
    <property type="protein sequence ID" value="PKA15872.1"/>
    <property type="molecule type" value="Genomic_DNA"/>
</dbReference>
<evidence type="ECO:0000256" key="4">
    <source>
        <dbReference type="ARBA" id="ARBA00022737"/>
    </source>
</evidence>
<keyword evidence="6" id="KW-0812">Transmembrane</keyword>
<organism evidence="8 9">
    <name type="scientific">Leptospira haakeii</name>
    <dbReference type="NCBI Taxonomy" id="2023198"/>
    <lineage>
        <taxon>Bacteria</taxon>
        <taxon>Pseudomonadati</taxon>
        <taxon>Spirochaetota</taxon>
        <taxon>Spirochaetia</taxon>
        <taxon>Leptospirales</taxon>
        <taxon>Leptospiraceae</taxon>
        <taxon>Leptospira</taxon>
    </lineage>
</organism>
<dbReference type="Gene3D" id="2.180.10.10">
    <property type="entry name" value="RHS repeat-associated core"/>
    <property type="match status" value="4"/>
</dbReference>
<dbReference type="SUPFAM" id="SSF69318">
    <property type="entry name" value="Integrin alpha N-terminal domain"/>
    <property type="match status" value="1"/>
</dbReference>
<keyword evidence="4" id="KW-0677">Repeat</keyword>
<dbReference type="InterPro" id="IPR003284">
    <property type="entry name" value="Sal_SpvB"/>
</dbReference>
<dbReference type="InterPro" id="IPR013517">
    <property type="entry name" value="FG-GAP"/>
</dbReference>
<sequence>MFFWGMLEVEKVFRMIKINRSIQFGIVLLFAAGTTLGFSFAPLSRYFSSALRSLTQESEIPIDLPVLDVDFRGKIGANFPIELPPARKDWGPSLNISYSGESGEGLLGEGWSLSGFSGIYRETSSGMTYDSNDVFTSDLAGRLVDVSGNGTEYRSKPESFFRFQKQSACNDSSCTWIVKDPAGNTYTFGGSSDSIITNSTGIPVIWGLTKAEDRFGNSYTFSYLPNVKRLYPQSIGYQNKTISFVYESSGSNIISYSGGLQVIGSQLLSEIQISIDGSQVRSYSFDYETGEQGRKRLISIDREDSHPQFGSGAFIPVNFQYSAYGSYSLDRNTGWDLSNKQLKFWSRTPMYDKTRCTEGAYACTVFGTTDCSYLAAEPAAYTACENTKATWFLACRLYVEAYFDSCNYGIKSPRSIGAWADTNGDGYPDYTRFYGDEDGDVQIGVLFNNKNGSYTSSNPTFDVLVQSINFNIIRSLAYGDIDGNAKTDLILSNGSILKNYITNGSRYLSNDDFSFSIASPTYLTEVPQFYTLSWLYDLNRDGRSDHIRITGPDEIRVRFSNGTNFTNEKIYSVPDVTSNPGEFFDINSDGIPEFVRYTSSNGIEVYRFSSDLNSLVLNTYTVGNNGQAANFNPDSGSLATRFWGDPNGDGLLDFITYENDTLEIYWNRFDSFSTTPTTVSISGLTFNNEPNKFKSYRFGDVNGDGYDDLIAGNGTNIRIFLSDGTKILSGPVKTIAASDEFDLVDLNSDGRLDLVVYKVPDNSITGGWEAYISKIGLPGNILTKITGAYGLESSISYVRRNDPSVSSLILPSSNSYPIIADNGGDLIVSSIFNKISDTVSETISYVYENGKIAIGDPYTSGYLGFSKITTTNSRTNVKTIETYNQSSYLFSGNKISEEMRYINGAQESIVTQKTYTYESASFNSLPYNRLSASSETTYLGGVQVASSSSTFTYDSCGNSKVSSEIGTSGTITRTQVFTCDTTNWVLNQPLTDKTEHNGVLTDNKLYSYDDKELRTVTEFPNTSVTKTRTFAYDTYGNPITVTDSKGKETNIEYDSATSTFVTKTMNPLGHATSMEYESVYGLETKVTNANGGVDSREFDAYGRILRRIKPGESDWSEEYEYGNTGKPNEEYTQKSVRDDSYGELRYKEYTDIFGNIRRKESTSIQGSLLVEEAEYRADGKLLRQSTPYIQNVTPNDWVNYEYSGPEGRVSFVSSPDGKTVNITYSGLTTTSVIKNGSETLNTEIETKDTFGNTISKNSNGAIISYEYDEANRLTKILDPAQGETNFTYDLLGNKKTVSDTSTGTSSHDYDSEGNLIRTTDARGRSIRNEYDDINRITRTYTDGSETQILYAYDSAPNGIGKPASVSDGSGITNLEYDIKGNIVRKVRAIDDLTFVFRYTYDNQDRLQDFTYPDGSVSHYFYSEMGIMTGITMDMPDLGSYNHPVVKYEGPFPGTSGNFRVLRTLGNGVQSDIAFDPILKRPTGLKTTLKNGSLAQNLTYDYDSKDNIKKIIDLLRPDRTQNFQFDSLNRLVSATGKYGAESYTYDSRGNLRQKGDTTLNYSDSSKPYRITSAISNLAGTTTYSYDSSGNIVNRGGDSLTYDAFGKLVDIQPYGGGDRIRMNYGFDGIRVKKVRDADASIEYYPDPSYEVVRKPGQPDTHTLYIRGLSGDLVSQLARQDANLISAMEVSDSNKLTKAYWKPGIDKLVGISKSSFHSFLYDYNGKLSLRYDLLVWALILITAYYWFWKNRERIKEFSSPRLSSVAPIILTVMIFSTVNNCGIFIPNQGEEGVPPWALIPLGNTDGAPSIDSPGNGSGGGSGSIGGTPIPGMIFFHPDHLGSISMVSNGEGGVMTGGDLGGASLISYKPYGEIDRTNSSGPDIFRYKYTGQQEDRESSLYYYKARFFDPKIGRFLQPDSVIASAKSQGMNRYMYVSGNPVNFRDPGGHNEYVHMFNEILKTMFHHANGAMAYAGRSVDHLWRGYFREVDHAFKQYMHNIDHQWRGHFRRIDHAIRGPLRTIDHSLRGYAREIDHSVRSYLTALDHGVKAHFRRVDDGFRRTMARIDRGFRTAARGVDQTARRIGEAFEQEVLGKRHTDGDRWSRLADRVIPGIFSGGLQHGIYLLTGDKFFKFGFVGLGIDVSIWASYENRGFGIYEKLSPIGLIGLLIVYNEWGFDENPIFRNIMIMYMYKKFGLSPGACMVGGQEFYDCD</sequence>
<comment type="caution">
    <text evidence="8">The sequence shown here is derived from an EMBL/GenBank/DDBJ whole genome shotgun (WGS) entry which is preliminary data.</text>
</comment>
<dbReference type="PANTHER" id="PTHR32305">
    <property type="match status" value="1"/>
</dbReference>
<protein>
    <recommendedName>
        <fullName evidence="7">Teneurin-like YD-shell domain-containing protein</fullName>
    </recommendedName>
</protein>
<evidence type="ECO:0000256" key="2">
    <source>
        <dbReference type="ARBA" id="ARBA00022525"/>
    </source>
</evidence>
<dbReference type="Pfam" id="PF03534">
    <property type="entry name" value="SpvB"/>
    <property type="match status" value="1"/>
</dbReference>
<dbReference type="InterPro" id="IPR028994">
    <property type="entry name" value="Integrin_alpha_N"/>
</dbReference>
<dbReference type="Pfam" id="PF25023">
    <property type="entry name" value="TEN_YD-shell"/>
    <property type="match status" value="2"/>
</dbReference>
<name>A0ABX4PJA4_9LEPT</name>
<dbReference type="Pfam" id="PF13517">
    <property type="entry name" value="FG-GAP_3"/>
    <property type="match status" value="1"/>
</dbReference>
<evidence type="ECO:0000256" key="3">
    <source>
        <dbReference type="ARBA" id="ARBA00022729"/>
    </source>
</evidence>
<feature type="domain" description="Teneurin-like YD-shell" evidence="7">
    <location>
        <begin position="1006"/>
        <end position="1424"/>
    </location>
</feature>
<comment type="subcellular location">
    <subcellularLocation>
        <location evidence="1">Secreted</location>
    </subcellularLocation>
</comment>
<keyword evidence="6" id="KW-0472">Membrane</keyword>
<evidence type="ECO:0000256" key="5">
    <source>
        <dbReference type="ARBA" id="ARBA00023026"/>
    </source>
</evidence>
<feature type="transmembrane region" description="Helical" evidence="6">
    <location>
        <begin position="1757"/>
        <end position="1775"/>
    </location>
</feature>
<evidence type="ECO:0000313" key="9">
    <source>
        <dbReference type="Proteomes" id="UP000231857"/>
    </source>
</evidence>
<keyword evidence="5" id="KW-0843">Virulence</keyword>
<dbReference type="InterPro" id="IPR056823">
    <property type="entry name" value="TEN-like_YD-shell"/>
</dbReference>
<dbReference type="Proteomes" id="UP000231857">
    <property type="component" value="Unassembled WGS sequence"/>
</dbReference>